<evidence type="ECO:0000313" key="2">
    <source>
        <dbReference type="EMBL" id="PWF99397.1"/>
    </source>
</evidence>
<dbReference type="GO" id="GO:0016740">
    <property type="term" value="F:transferase activity"/>
    <property type="evidence" value="ECO:0007669"/>
    <property type="project" value="UniProtKB-KW"/>
</dbReference>
<gene>
    <name evidence="2" type="primary">tsaB</name>
    <name evidence="2" type="ORF">DCM90_08060</name>
</gene>
<keyword evidence="2" id="KW-0808">Transferase</keyword>
<dbReference type="InterPro" id="IPR043129">
    <property type="entry name" value="ATPase_NBD"/>
</dbReference>
<dbReference type="OrthoDB" id="9784166at2"/>
<name>A0A2V1MXZ0_9LACO</name>
<dbReference type="PANTHER" id="PTHR11735">
    <property type="entry name" value="TRNA N6-ADENOSINE THREONYLCARBAMOYLTRANSFERASE"/>
    <property type="match status" value="1"/>
</dbReference>
<dbReference type="InterPro" id="IPR000905">
    <property type="entry name" value="Gcp-like_dom"/>
</dbReference>
<keyword evidence="3" id="KW-1185">Reference proteome</keyword>
<evidence type="ECO:0000313" key="3">
    <source>
        <dbReference type="Proteomes" id="UP000245080"/>
    </source>
</evidence>
<dbReference type="CDD" id="cd24032">
    <property type="entry name" value="ASKHA_NBD_TsaB"/>
    <property type="match status" value="1"/>
</dbReference>
<dbReference type="EMBL" id="QCXQ01000006">
    <property type="protein sequence ID" value="PWF99397.1"/>
    <property type="molecule type" value="Genomic_DNA"/>
</dbReference>
<organism evidence="2 3">
    <name type="scientific">Levilactobacillus bambusae</name>
    <dbReference type="NCBI Taxonomy" id="2024736"/>
    <lineage>
        <taxon>Bacteria</taxon>
        <taxon>Bacillati</taxon>
        <taxon>Bacillota</taxon>
        <taxon>Bacilli</taxon>
        <taxon>Lactobacillales</taxon>
        <taxon>Lactobacillaceae</taxon>
        <taxon>Levilactobacillus</taxon>
    </lineage>
</organism>
<dbReference type="Proteomes" id="UP000245080">
    <property type="component" value="Unassembled WGS sequence"/>
</dbReference>
<dbReference type="SUPFAM" id="SSF53067">
    <property type="entry name" value="Actin-like ATPase domain"/>
    <property type="match status" value="2"/>
</dbReference>
<dbReference type="Gene3D" id="3.30.420.40">
    <property type="match status" value="2"/>
</dbReference>
<dbReference type="NCBIfam" id="TIGR03725">
    <property type="entry name" value="T6A_YeaZ"/>
    <property type="match status" value="1"/>
</dbReference>
<accession>A0A2V1MXZ0</accession>
<evidence type="ECO:0000259" key="1">
    <source>
        <dbReference type="Pfam" id="PF00814"/>
    </source>
</evidence>
<dbReference type="InterPro" id="IPR022496">
    <property type="entry name" value="T6A_TsaB"/>
</dbReference>
<protein>
    <submittedName>
        <fullName evidence="2">tRNA (Adenosine(37)-N6)-threonylcarbamoyltransferase complex dimerization subunit type 1 TsaB</fullName>
    </submittedName>
</protein>
<dbReference type="Pfam" id="PF00814">
    <property type="entry name" value="TsaD"/>
    <property type="match status" value="1"/>
</dbReference>
<proteinExistence type="predicted"/>
<dbReference type="AlphaFoldDB" id="A0A2V1MXZ0"/>
<reference evidence="2 3" key="1">
    <citation type="journal article" date="2018" name="Int. J. Syst. Evol. Microbiol.">
        <title>Lactobacillus bambusae sp. nov., isolated from a traditional fermented Ma-bamboo shoots of Taiwan.</title>
        <authorList>
            <person name="Wang L.-T."/>
        </authorList>
    </citation>
    <scope>NUCLEOTIDE SEQUENCE [LARGE SCALE GENOMIC DNA]</scope>
    <source>
        <strain evidence="2 3">BS-W1</strain>
    </source>
</reference>
<dbReference type="PANTHER" id="PTHR11735:SF11">
    <property type="entry name" value="TRNA THREONYLCARBAMOYLADENOSINE BIOSYNTHESIS PROTEIN TSAB"/>
    <property type="match status" value="1"/>
</dbReference>
<dbReference type="GO" id="GO:0005829">
    <property type="term" value="C:cytosol"/>
    <property type="evidence" value="ECO:0007669"/>
    <property type="project" value="TreeGrafter"/>
</dbReference>
<dbReference type="GO" id="GO:0002949">
    <property type="term" value="P:tRNA threonylcarbamoyladenosine modification"/>
    <property type="evidence" value="ECO:0007669"/>
    <property type="project" value="InterPro"/>
</dbReference>
<sequence>MKVLAIETSNRPLSVAILEDHHILAETTLTARRKHAQDLLPEIERLMDLVGFTPDQIDRVVVASGPGSYTGLRIGATTAKTWAATMNTELVGISSLANLAGNVTLEGALVAPMFDARNQNVFAGLYRIHNGIPVPEVEDAHTAIADFAQLAAAYNEPIYAIGDAENFKTELEAAWSQVVFGTPAVNLPRAGVLGLLGTQGTPITDVDNFVPRYLRLTQAEAEWREKHPEEETGTYVEKI</sequence>
<feature type="domain" description="Gcp-like" evidence="1">
    <location>
        <begin position="31"/>
        <end position="155"/>
    </location>
</feature>
<comment type="caution">
    <text evidence="2">The sequence shown here is derived from an EMBL/GenBank/DDBJ whole genome shotgun (WGS) entry which is preliminary data.</text>
</comment>
<dbReference type="RefSeq" id="WP_109250855.1">
    <property type="nucleotide sequence ID" value="NZ_QCXQ01000006.1"/>
</dbReference>